<evidence type="ECO:0000256" key="2">
    <source>
        <dbReference type="ARBA" id="ARBA00023043"/>
    </source>
</evidence>
<keyword evidence="1" id="KW-0677">Repeat</keyword>
<feature type="repeat" description="ANK" evidence="3">
    <location>
        <begin position="147"/>
        <end position="179"/>
    </location>
</feature>
<dbReference type="GeneID" id="108631948"/>
<reference evidence="6 7" key="1">
    <citation type="submission" date="2025-04" db="UniProtKB">
        <authorList>
            <consortium name="RefSeq"/>
        </authorList>
    </citation>
    <scope>IDENTIFICATION</scope>
    <source>
        <tissue evidence="6 7">Whole body</tissue>
    </source>
</reference>
<dbReference type="PRINTS" id="PR01415">
    <property type="entry name" value="ANKYRIN"/>
</dbReference>
<dbReference type="RefSeq" id="XP_026675069.1">
    <property type="nucleotide sequence ID" value="XM_026819268.1"/>
</dbReference>
<name>A0AAJ7SD45_9HYME</name>
<dbReference type="InterPro" id="IPR036770">
    <property type="entry name" value="Ankyrin_rpt-contain_sf"/>
</dbReference>
<evidence type="ECO:0000313" key="7">
    <source>
        <dbReference type="RefSeq" id="XP_026675069.1"/>
    </source>
</evidence>
<evidence type="ECO:0000256" key="4">
    <source>
        <dbReference type="SAM" id="MobiDB-lite"/>
    </source>
</evidence>
<proteinExistence type="predicted"/>
<dbReference type="SMART" id="SM00248">
    <property type="entry name" value="ANK"/>
    <property type="match status" value="3"/>
</dbReference>
<dbReference type="InterPro" id="IPR050745">
    <property type="entry name" value="Multifunctional_regulatory"/>
</dbReference>
<evidence type="ECO:0000256" key="3">
    <source>
        <dbReference type="PROSITE-ProRule" id="PRU00023"/>
    </source>
</evidence>
<dbReference type="AlphaFoldDB" id="A0AAJ7SD45"/>
<evidence type="ECO:0000313" key="6">
    <source>
        <dbReference type="RefSeq" id="XP_026675068.1"/>
    </source>
</evidence>
<keyword evidence="2 3" id="KW-0040">ANK repeat</keyword>
<evidence type="ECO:0000256" key="1">
    <source>
        <dbReference type="ARBA" id="ARBA00022737"/>
    </source>
</evidence>
<gene>
    <name evidence="6 7 8" type="primary">LOC108631948</name>
</gene>
<organism evidence="5 6">
    <name type="scientific">Ceratina calcarata</name>
    <dbReference type="NCBI Taxonomy" id="156304"/>
    <lineage>
        <taxon>Eukaryota</taxon>
        <taxon>Metazoa</taxon>
        <taxon>Ecdysozoa</taxon>
        <taxon>Arthropoda</taxon>
        <taxon>Hexapoda</taxon>
        <taxon>Insecta</taxon>
        <taxon>Pterygota</taxon>
        <taxon>Neoptera</taxon>
        <taxon>Endopterygota</taxon>
        <taxon>Hymenoptera</taxon>
        <taxon>Apocrita</taxon>
        <taxon>Aculeata</taxon>
        <taxon>Apoidea</taxon>
        <taxon>Anthophila</taxon>
        <taxon>Apidae</taxon>
        <taxon>Ceratina</taxon>
        <taxon>Zadontomerus</taxon>
    </lineage>
</organism>
<dbReference type="RefSeq" id="XP_026675068.1">
    <property type="nucleotide sequence ID" value="XM_026819267.1"/>
</dbReference>
<keyword evidence="5" id="KW-1185">Reference proteome</keyword>
<dbReference type="PROSITE" id="PS50088">
    <property type="entry name" value="ANK_REPEAT"/>
    <property type="match status" value="2"/>
</dbReference>
<sequence>MVSLYTRKSCLCLVDDYAISFRFFTRFYMNMSSSDEESDQLMDLEAIRDQMLTQKSERMQVSAWEDDDDGVEADRNAKEPDEKKILSAAEDGNLEKLKKLLMKNPSLVECTDKDGYTPLHRACYGNHVQIVEFLLQAGANIDSKTMDEWQPLHSACCWNNVECAAILIRHGADVNARSKGDQTPLHLASASSHNSPCLQLFLLHPDTNHTLVNSSGDTAEQIARRTGKYYPLFEITEDCLNVI</sequence>
<dbReference type="RefSeq" id="XP_026675070.1">
    <property type="nucleotide sequence ID" value="XM_026819269.1"/>
</dbReference>
<dbReference type="PROSITE" id="PS50297">
    <property type="entry name" value="ANK_REP_REGION"/>
    <property type="match status" value="2"/>
</dbReference>
<protein>
    <submittedName>
        <fullName evidence="6 7">Ankyrin repeat domain-containing protein 49 isoform X1</fullName>
    </submittedName>
</protein>
<dbReference type="Gene3D" id="1.25.40.20">
    <property type="entry name" value="Ankyrin repeat-containing domain"/>
    <property type="match status" value="1"/>
</dbReference>
<accession>A0AAJ7SD45</accession>
<dbReference type="SUPFAM" id="SSF48403">
    <property type="entry name" value="Ankyrin repeat"/>
    <property type="match status" value="1"/>
</dbReference>
<feature type="region of interest" description="Disordered" evidence="4">
    <location>
        <begin position="58"/>
        <end position="80"/>
    </location>
</feature>
<dbReference type="PANTHER" id="PTHR24189">
    <property type="entry name" value="MYOTROPHIN"/>
    <property type="match status" value="1"/>
</dbReference>
<dbReference type="Pfam" id="PF12796">
    <property type="entry name" value="Ank_2"/>
    <property type="match status" value="1"/>
</dbReference>
<feature type="repeat" description="ANK" evidence="3">
    <location>
        <begin position="114"/>
        <end position="146"/>
    </location>
</feature>
<evidence type="ECO:0000313" key="8">
    <source>
        <dbReference type="RefSeq" id="XP_026675070.1"/>
    </source>
</evidence>
<dbReference type="InterPro" id="IPR002110">
    <property type="entry name" value="Ankyrin_rpt"/>
</dbReference>
<dbReference type="Proteomes" id="UP000694925">
    <property type="component" value="Unplaced"/>
</dbReference>
<evidence type="ECO:0000313" key="5">
    <source>
        <dbReference type="Proteomes" id="UP000694925"/>
    </source>
</evidence>
<dbReference type="PANTHER" id="PTHR24189:SF73">
    <property type="entry name" value="ANKYRIN REPEAT AND SOCS BOX-CONTAINING 15B"/>
    <property type="match status" value="1"/>
</dbReference>